<dbReference type="InterPro" id="IPR001005">
    <property type="entry name" value="SANT/Myb"/>
</dbReference>
<dbReference type="Proteomes" id="UP000256690">
    <property type="component" value="Unassembled WGS sequence"/>
</dbReference>
<evidence type="ECO:0000256" key="2">
    <source>
        <dbReference type="SAM" id="MobiDB-lite"/>
    </source>
</evidence>
<dbReference type="GeneID" id="38111178"/>
<evidence type="ECO:0000256" key="1">
    <source>
        <dbReference type="SAM" id="Coils"/>
    </source>
</evidence>
<dbReference type="AlphaFoldDB" id="A0A3D8T4K7"/>
<dbReference type="SUPFAM" id="SSF46689">
    <property type="entry name" value="Homeodomain-like"/>
    <property type="match status" value="1"/>
</dbReference>
<evidence type="ECO:0000313" key="4">
    <source>
        <dbReference type="EMBL" id="RDW93486.1"/>
    </source>
</evidence>
<dbReference type="RefSeq" id="XP_026608669.1">
    <property type="nucleotide sequence ID" value="XM_026742824.1"/>
</dbReference>
<dbReference type="InterPro" id="IPR009057">
    <property type="entry name" value="Homeodomain-like_sf"/>
</dbReference>
<keyword evidence="1" id="KW-0175">Coiled coil</keyword>
<name>A0A3D8T4K7_9EURO</name>
<feature type="region of interest" description="Disordered" evidence="2">
    <location>
        <begin position="55"/>
        <end position="155"/>
    </location>
</feature>
<accession>A0A3D8T4K7</accession>
<protein>
    <recommendedName>
        <fullName evidence="3">Myb-like domain-containing protein</fullName>
    </recommendedName>
</protein>
<feature type="compositionally biased region" description="Polar residues" evidence="2">
    <location>
        <begin position="211"/>
        <end position="221"/>
    </location>
</feature>
<evidence type="ECO:0000313" key="5">
    <source>
        <dbReference type="Proteomes" id="UP000256690"/>
    </source>
</evidence>
<gene>
    <name evidence="4" type="ORF">DSM5745_00808</name>
</gene>
<feature type="compositionally biased region" description="Low complexity" evidence="2">
    <location>
        <begin position="465"/>
        <end position="474"/>
    </location>
</feature>
<keyword evidence="5" id="KW-1185">Reference proteome</keyword>
<dbReference type="EMBL" id="PVWQ01000001">
    <property type="protein sequence ID" value="RDW93486.1"/>
    <property type="molecule type" value="Genomic_DNA"/>
</dbReference>
<reference evidence="4 5" key="1">
    <citation type="journal article" date="2018" name="IMA Fungus">
        <title>IMA Genome-F 9: Draft genome sequence of Annulohypoxylon stygium, Aspergillus mulundensis, Berkeleyomyces basicola (syn. Thielaviopsis basicola), Ceratocystis smalleyi, two Cercospora beticola strains, Coleophoma cylindrospora, Fusarium fracticaudum, Phialophora cf. hyalina, and Morchella septimelata.</title>
        <authorList>
            <person name="Wingfield B.D."/>
            <person name="Bills G.F."/>
            <person name="Dong Y."/>
            <person name="Huang W."/>
            <person name="Nel W.J."/>
            <person name="Swalarsk-Parry B.S."/>
            <person name="Vaghefi N."/>
            <person name="Wilken P.M."/>
            <person name="An Z."/>
            <person name="de Beer Z.W."/>
            <person name="De Vos L."/>
            <person name="Chen L."/>
            <person name="Duong T.A."/>
            <person name="Gao Y."/>
            <person name="Hammerbacher A."/>
            <person name="Kikkert J.R."/>
            <person name="Li Y."/>
            <person name="Li H."/>
            <person name="Li K."/>
            <person name="Li Q."/>
            <person name="Liu X."/>
            <person name="Ma X."/>
            <person name="Naidoo K."/>
            <person name="Pethybridge S.J."/>
            <person name="Sun J."/>
            <person name="Steenkamp E.T."/>
            <person name="van der Nest M.A."/>
            <person name="van Wyk S."/>
            <person name="Wingfield M.J."/>
            <person name="Xiong C."/>
            <person name="Yue Q."/>
            <person name="Zhang X."/>
        </authorList>
    </citation>
    <scope>NUCLEOTIDE SEQUENCE [LARGE SCALE GENOMIC DNA]</scope>
    <source>
        <strain evidence="4 5">DSM 5745</strain>
    </source>
</reference>
<dbReference type="Gene3D" id="1.20.5.300">
    <property type="match status" value="1"/>
</dbReference>
<proteinExistence type="predicted"/>
<organism evidence="4 5">
    <name type="scientific">Aspergillus mulundensis</name>
    <dbReference type="NCBI Taxonomy" id="1810919"/>
    <lineage>
        <taxon>Eukaryota</taxon>
        <taxon>Fungi</taxon>
        <taxon>Dikarya</taxon>
        <taxon>Ascomycota</taxon>
        <taxon>Pezizomycotina</taxon>
        <taxon>Eurotiomycetes</taxon>
        <taxon>Eurotiomycetidae</taxon>
        <taxon>Eurotiales</taxon>
        <taxon>Aspergillaceae</taxon>
        <taxon>Aspergillus</taxon>
        <taxon>Aspergillus subgen. Nidulantes</taxon>
    </lineage>
</organism>
<sequence length="497" mass="55713">MTRPRWTDEEQRRLVELRELHSYLTWTEFHNLQYFPGRTRVAIYHEYLRLRVQDGNENENENENMTPQPEPAREGHNSPSNVKAKRQLASSGHRQPRPEKRPRLDEEDAETASNSEDGDIEIDGRRQPMQTRASPSVNHAVSIRNPPKDLATPTTPAAPRILAALSQETTVCPIPSWPAVPALEAPVNNPSERIQISQTPAPVQITSLPAANSTDAESCTAQGLREPTANTPVLISGSNDTVSLPTASTDEASSIRTPEPEVPVSTGTIQEHNTFNEQSPGLEIVESKLEPPILAASRSPEPLTPAQCLNYGLRYLHQFAELSGGDQKPEKKKAKDFEAAIAALQQRLDQSEAAQQELRKQLESQTTEIEALKAADARNERLSTETDDLKKRLESLEEQQKEYRWLYARQGDLSSLKTNMKRKMEDLGSQISKIGKVADKANKLRKTFQGLEEWRVSDMLHMIASTSTSTRTRSPGFEEIPREEARQLTVFQRSRGN</sequence>
<feature type="compositionally biased region" description="Polar residues" evidence="2">
    <location>
        <begin position="128"/>
        <end position="139"/>
    </location>
</feature>
<dbReference type="CDD" id="cd00167">
    <property type="entry name" value="SANT"/>
    <property type="match status" value="1"/>
</dbReference>
<feature type="compositionally biased region" description="Acidic residues" evidence="2">
    <location>
        <begin position="105"/>
        <end position="121"/>
    </location>
</feature>
<feature type="region of interest" description="Disordered" evidence="2">
    <location>
        <begin position="465"/>
        <end position="497"/>
    </location>
</feature>
<dbReference type="PROSITE" id="PS50090">
    <property type="entry name" value="MYB_LIKE"/>
    <property type="match status" value="1"/>
</dbReference>
<feature type="coiled-coil region" evidence="1">
    <location>
        <begin position="334"/>
        <end position="406"/>
    </location>
</feature>
<feature type="domain" description="Myb-like" evidence="3">
    <location>
        <begin position="1"/>
        <end position="51"/>
    </location>
</feature>
<evidence type="ECO:0000259" key="3">
    <source>
        <dbReference type="PROSITE" id="PS50090"/>
    </source>
</evidence>
<comment type="caution">
    <text evidence="4">The sequence shown here is derived from an EMBL/GenBank/DDBJ whole genome shotgun (WGS) entry which is preliminary data.</text>
</comment>
<feature type="region of interest" description="Disordered" evidence="2">
    <location>
        <begin position="211"/>
        <end position="278"/>
    </location>
</feature>
<feature type="compositionally biased region" description="Polar residues" evidence="2">
    <location>
        <begin position="265"/>
        <end position="278"/>
    </location>
</feature>
<feature type="compositionally biased region" description="Polar residues" evidence="2">
    <location>
        <begin position="228"/>
        <end position="256"/>
    </location>
</feature>